<evidence type="ECO:0000256" key="1">
    <source>
        <dbReference type="SAM" id="Phobius"/>
    </source>
</evidence>
<sequence>MPVKTYSKQRKRWIGFIAVVICYAFVFLLVGSCLTMVEAGYQGVVFNLFSGVHPQVLDEGLHVHWPWEWVTLYPVSTETVSFAKGQALSVLTADGKKVQMDVLMSYHLEAAKLPGLMVRFRQRDWAEMGTEYLRMRLAMAIQSVVLKHSAVDLYVAKRRTAAAEIETEVTRELKKEGIHVEGLALVDLRVDARTQQLMQTLVESNIRHQSILRETENKKQLASQRRLEAESRREAMLIQAKGEAEANRLVNQSLTPEFMRYQKLLRNK</sequence>
<keyword evidence="1" id="KW-0472">Membrane</keyword>
<dbReference type="RefSeq" id="WP_379867455.1">
    <property type="nucleotide sequence ID" value="NZ_JBHTBW010000080.1"/>
</dbReference>
<dbReference type="PROSITE" id="PS51257">
    <property type="entry name" value="PROKAR_LIPOPROTEIN"/>
    <property type="match status" value="1"/>
</dbReference>
<dbReference type="PANTHER" id="PTHR23222:SF0">
    <property type="entry name" value="PROHIBITIN 1"/>
    <property type="match status" value="1"/>
</dbReference>
<organism evidence="3 4">
    <name type="scientific">Laceyella putida</name>
    <dbReference type="NCBI Taxonomy" id="110101"/>
    <lineage>
        <taxon>Bacteria</taxon>
        <taxon>Bacillati</taxon>
        <taxon>Bacillota</taxon>
        <taxon>Bacilli</taxon>
        <taxon>Bacillales</taxon>
        <taxon>Thermoactinomycetaceae</taxon>
        <taxon>Laceyella</taxon>
    </lineage>
</organism>
<dbReference type="InterPro" id="IPR001107">
    <property type="entry name" value="Band_7"/>
</dbReference>
<evidence type="ECO:0000259" key="2">
    <source>
        <dbReference type="Pfam" id="PF01145"/>
    </source>
</evidence>
<dbReference type="SUPFAM" id="SSF117892">
    <property type="entry name" value="Band 7/SPFH domain"/>
    <property type="match status" value="1"/>
</dbReference>
<feature type="transmembrane region" description="Helical" evidence="1">
    <location>
        <begin position="12"/>
        <end position="37"/>
    </location>
</feature>
<proteinExistence type="predicted"/>
<accession>A0ABW2RQ00</accession>
<dbReference type="Pfam" id="PF01145">
    <property type="entry name" value="Band_7"/>
    <property type="match status" value="1"/>
</dbReference>
<keyword evidence="1" id="KW-0812">Transmembrane</keyword>
<comment type="caution">
    <text evidence="3">The sequence shown here is derived from an EMBL/GenBank/DDBJ whole genome shotgun (WGS) entry which is preliminary data.</text>
</comment>
<dbReference type="Proteomes" id="UP001596500">
    <property type="component" value="Unassembled WGS sequence"/>
</dbReference>
<keyword evidence="1" id="KW-1133">Transmembrane helix</keyword>
<reference evidence="4" key="1">
    <citation type="journal article" date="2019" name="Int. J. Syst. Evol. Microbiol.">
        <title>The Global Catalogue of Microorganisms (GCM) 10K type strain sequencing project: providing services to taxonomists for standard genome sequencing and annotation.</title>
        <authorList>
            <consortium name="The Broad Institute Genomics Platform"/>
            <consortium name="The Broad Institute Genome Sequencing Center for Infectious Disease"/>
            <person name="Wu L."/>
            <person name="Ma J."/>
        </authorList>
    </citation>
    <scope>NUCLEOTIDE SEQUENCE [LARGE SCALE GENOMIC DNA]</scope>
    <source>
        <strain evidence="4">CGMCC 1.12942</strain>
    </source>
</reference>
<feature type="domain" description="Band 7" evidence="2">
    <location>
        <begin position="37"/>
        <end position="215"/>
    </location>
</feature>
<name>A0ABW2RQ00_9BACL</name>
<keyword evidence="4" id="KW-1185">Reference proteome</keyword>
<gene>
    <name evidence="3" type="ORF">ACFQNG_18850</name>
</gene>
<evidence type="ECO:0000313" key="3">
    <source>
        <dbReference type="EMBL" id="MFC7443128.1"/>
    </source>
</evidence>
<dbReference type="EMBL" id="JBHTBW010000080">
    <property type="protein sequence ID" value="MFC7443128.1"/>
    <property type="molecule type" value="Genomic_DNA"/>
</dbReference>
<dbReference type="Gene3D" id="3.30.479.30">
    <property type="entry name" value="Band 7 domain"/>
    <property type="match status" value="1"/>
</dbReference>
<dbReference type="InterPro" id="IPR000163">
    <property type="entry name" value="Prohibitin"/>
</dbReference>
<dbReference type="InterPro" id="IPR036013">
    <property type="entry name" value="Band_7/SPFH_dom_sf"/>
</dbReference>
<evidence type="ECO:0000313" key="4">
    <source>
        <dbReference type="Proteomes" id="UP001596500"/>
    </source>
</evidence>
<dbReference type="PANTHER" id="PTHR23222">
    <property type="entry name" value="PROHIBITIN"/>
    <property type="match status" value="1"/>
</dbReference>
<protein>
    <submittedName>
        <fullName evidence="3">SPFH domain-containing protein</fullName>
    </submittedName>
</protein>